<dbReference type="AlphaFoldDB" id="A0A6J7DG52"/>
<organism evidence="1">
    <name type="scientific">freshwater metagenome</name>
    <dbReference type="NCBI Taxonomy" id="449393"/>
    <lineage>
        <taxon>unclassified sequences</taxon>
        <taxon>metagenomes</taxon>
        <taxon>ecological metagenomes</taxon>
    </lineage>
</organism>
<sequence>MICTFSINQSPDLDNSIATSSTVTFSLVSTNVTDRSNNSDKTVISLVLGSNLRILSKPVIITCPLLIDVTRVIGTKIRLRGGTSTINPKILGGWLLERRVATASLTFPTWSPFGSNTPVPANRARNTRFRLEPLVVFMR</sequence>
<evidence type="ECO:0000313" key="1">
    <source>
        <dbReference type="EMBL" id="CAB4867854.1"/>
    </source>
</evidence>
<name>A0A6J7DG52_9ZZZZ</name>
<dbReference type="EMBL" id="CAFBLG010000073">
    <property type="protein sequence ID" value="CAB4867854.1"/>
    <property type="molecule type" value="Genomic_DNA"/>
</dbReference>
<proteinExistence type="predicted"/>
<reference evidence="1" key="1">
    <citation type="submission" date="2020-05" db="EMBL/GenBank/DDBJ databases">
        <authorList>
            <person name="Chiriac C."/>
            <person name="Salcher M."/>
            <person name="Ghai R."/>
            <person name="Kavagutti S V."/>
        </authorList>
    </citation>
    <scope>NUCLEOTIDE SEQUENCE</scope>
</reference>
<gene>
    <name evidence="1" type="ORF">UFOPK3295_00769</name>
</gene>
<accession>A0A6J7DG52</accession>
<protein>
    <submittedName>
        <fullName evidence="1">Unannotated protein</fullName>
    </submittedName>
</protein>